<sequence length="70" mass="7462">MASIKVLVALLFVIAIVGNLSIAGATKDVVQPQYDCKAYWTIHPCDTSVCNSQCHAMYPSSGHGYCTPGD</sequence>
<evidence type="ECO:0000313" key="3">
    <source>
        <dbReference type="Proteomes" id="UP001206925"/>
    </source>
</evidence>
<protein>
    <submittedName>
        <fullName evidence="2">Uncharacterized protein</fullName>
    </submittedName>
</protein>
<feature type="signal peptide" evidence="1">
    <location>
        <begin position="1"/>
        <end position="25"/>
    </location>
</feature>
<name>A0AAD5GKU3_AMBAR</name>
<gene>
    <name evidence="2" type="ORF">M8C21_030099</name>
</gene>
<organism evidence="2 3">
    <name type="scientific">Ambrosia artemisiifolia</name>
    <name type="common">Common ragweed</name>
    <dbReference type="NCBI Taxonomy" id="4212"/>
    <lineage>
        <taxon>Eukaryota</taxon>
        <taxon>Viridiplantae</taxon>
        <taxon>Streptophyta</taxon>
        <taxon>Embryophyta</taxon>
        <taxon>Tracheophyta</taxon>
        <taxon>Spermatophyta</taxon>
        <taxon>Magnoliopsida</taxon>
        <taxon>eudicotyledons</taxon>
        <taxon>Gunneridae</taxon>
        <taxon>Pentapetalae</taxon>
        <taxon>asterids</taxon>
        <taxon>campanulids</taxon>
        <taxon>Asterales</taxon>
        <taxon>Asteraceae</taxon>
        <taxon>Asteroideae</taxon>
        <taxon>Heliantheae alliance</taxon>
        <taxon>Heliantheae</taxon>
        <taxon>Ambrosia</taxon>
    </lineage>
</organism>
<keyword evidence="1" id="KW-0732">Signal</keyword>
<dbReference type="EMBL" id="JAMZMK010007756">
    <property type="protein sequence ID" value="KAI7743278.1"/>
    <property type="molecule type" value="Genomic_DNA"/>
</dbReference>
<feature type="non-terminal residue" evidence="2">
    <location>
        <position position="1"/>
    </location>
</feature>
<proteinExistence type="predicted"/>
<evidence type="ECO:0000313" key="2">
    <source>
        <dbReference type="EMBL" id="KAI7743278.1"/>
    </source>
</evidence>
<accession>A0AAD5GKU3</accession>
<reference evidence="2" key="1">
    <citation type="submission" date="2022-06" db="EMBL/GenBank/DDBJ databases">
        <title>Uncovering the hologenomic basis of an extraordinary plant invasion.</title>
        <authorList>
            <person name="Bieker V.C."/>
            <person name="Martin M.D."/>
            <person name="Gilbert T."/>
            <person name="Hodgins K."/>
            <person name="Battlay P."/>
            <person name="Petersen B."/>
            <person name="Wilson J."/>
        </authorList>
    </citation>
    <scope>NUCLEOTIDE SEQUENCE</scope>
    <source>
        <strain evidence="2">AA19_3_7</strain>
        <tissue evidence="2">Leaf</tissue>
    </source>
</reference>
<dbReference type="Proteomes" id="UP001206925">
    <property type="component" value="Unassembled WGS sequence"/>
</dbReference>
<keyword evidence="3" id="KW-1185">Reference proteome</keyword>
<comment type="caution">
    <text evidence="2">The sequence shown here is derived from an EMBL/GenBank/DDBJ whole genome shotgun (WGS) entry which is preliminary data.</text>
</comment>
<dbReference type="AlphaFoldDB" id="A0AAD5GKU3"/>
<evidence type="ECO:0000256" key="1">
    <source>
        <dbReference type="SAM" id="SignalP"/>
    </source>
</evidence>
<feature type="chain" id="PRO_5042025372" evidence="1">
    <location>
        <begin position="26"/>
        <end position="70"/>
    </location>
</feature>